<evidence type="ECO:0000256" key="6">
    <source>
        <dbReference type="ARBA" id="ARBA00022777"/>
    </source>
</evidence>
<dbReference type="InterPro" id="IPR004166">
    <property type="entry name" value="a-kinase_dom"/>
</dbReference>
<dbReference type="Pfam" id="PF02816">
    <property type="entry name" value="Alpha_kinase"/>
    <property type="match status" value="1"/>
</dbReference>
<dbReference type="InterPro" id="IPR036465">
    <property type="entry name" value="vWFA_dom_sf"/>
</dbReference>
<dbReference type="PANTHER" id="PTHR47763">
    <property type="entry name" value="ALPHA-PROTEIN KINASE VWKA"/>
    <property type="match status" value="1"/>
</dbReference>
<dbReference type="SMART" id="SM00811">
    <property type="entry name" value="Alpha_kinase"/>
    <property type="match status" value="1"/>
</dbReference>
<dbReference type="SUPFAM" id="SSF53300">
    <property type="entry name" value="vWA-like"/>
    <property type="match status" value="1"/>
</dbReference>
<comment type="subcellular location">
    <subcellularLocation>
        <location evidence="1">Secreted</location>
    </subcellularLocation>
</comment>
<dbReference type="Gene3D" id="3.40.50.410">
    <property type="entry name" value="von Willebrand factor, type A domain"/>
    <property type="match status" value="1"/>
</dbReference>
<dbReference type="SUPFAM" id="SSF56112">
    <property type="entry name" value="Protein kinase-like (PK-like)"/>
    <property type="match status" value="1"/>
</dbReference>
<evidence type="ECO:0000256" key="5">
    <source>
        <dbReference type="ARBA" id="ARBA00022729"/>
    </source>
</evidence>
<keyword evidence="5" id="KW-0732">Signal</keyword>
<comment type="caution">
    <text evidence="9">The sequence shown here is derived from an EMBL/GenBank/DDBJ whole genome shotgun (WGS) entry which is preliminary data.</text>
</comment>
<dbReference type="InterPro" id="IPR056861">
    <property type="entry name" value="HMCN1-like_VWA"/>
</dbReference>
<dbReference type="Pfam" id="PF25106">
    <property type="entry name" value="VWA_4"/>
    <property type="match status" value="1"/>
</dbReference>
<dbReference type="InterPro" id="IPR052969">
    <property type="entry name" value="Thr-specific_kinase-like"/>
</dbReference>
<dbReference type="CDD" id="cd04515">
    <property type="entry name" value="Alpha_kinase"/>
    <property type="match status" value="1"/>
</dbReference>
<reference evidence="9" key="1">
    <citation type="submission" date="2023-08" db="EMBL/GenBank/DDBJ databases">
        <title>Reference Genome Resource for the Citrus Pathogen Phytophthora citrophthora.</title>
        <authorList>
            <person name="Moller H."/>
            <person name="Coetzee B."/>
            <person name="Rose L.J."/>
            <person name="Van Niekerk J.M."/>
        </authorList>
    </citation>
    <scope>NUCLEOTIDE SEQUENCE</scope>
    <source>
        <strain evidence="9">STE-U-9442</strain>
    </source>
</reference>
<feature type="domain" description="VWFA" evidence="7">
    <location>
        <begin position="148"/>
        <end position="351"/>
    </location>
</feature>
<dbReference type="Gene3D" id="3.20.200.10">
    <property type="entry name" value="MHCK/EF2 kinase"/>
    <property type="match status" value="1"/>
</dbReference>
<keyword evidence="3" id="KW-0723">Serine/threonine-protein kinase</keyword>
<dbReference type="PANTHER" id="PTHR47763:SF4">
    <property type="entry name" value="ALPHA-PROTEIN KINASE VWKA"/>
    <property type="match status" value="1"/>
</dbReference>
<protein>
    <submittedName>
        <fullName evidence="9">Alpha-protein kinase vwkA</fullName>
    </submittedName>
</protein>
<keyword evidence="4" id="KW-0808">Transferase</keyword>
<dbReference type="AlphaFoldDB" id="A0AAD9GLF0"/>
<dbReference type="GO" id="GO:0004674">
    <property type="term" value="F:protein serine/threonine kinase activity"/>
    <property type="evidence" value="ECO:0007669"/>
    <property type="project" value="UniProtKB-KW"/>
</dbReference>
<evidence type="ECO:0000256" key="2">
    <source>
        <dbReference type="ARBA" id="ARBA00022525"/>
    </source>
</evidence>
<proteinExistence type="predicted"/>
<keyword evidence="6 9" id="KW-0418">Kinase</keyword>
<evidence type="ECO:0000259" key="7">
    <source>
        <dbReference type="PROSITE" id="PS50234"/>
    </source>
</evidence>
<gene>
    <name evidence="9" type="ORF">P3T76_008015</name>
</gene>
<dbReference type="CDD" id="cd00198">
    <property type="entry name" value="vWFA"/>
    <property type="match status" value="1"/>
</dbReference>
<accession>A0AAD9GLF0</accession>
<dbReference type="GO" id="GO:0005524">
    <property type="term" value="F:ATP binding"/>
    <property type="evidence" value="ECO:0007669"/>
    <property type="project" value="InterPro"/>
</dbReference>
<feature type="domain" description="Alpha-type protein kinase" evidence="8">
    <location>
        <begin position="427"/>
        <end position="649"/>
    </location>
</feature>
<dbReference type="Gene3D" id="3.30.200.20">
    <property type="entry name" value="Phosphorylase Kinase, domain 1"/>
    <property type="match status" value="1"/>
</dbReference>
<sequence>MVFPRGRSKRAEATEAEVVRLRERLEAIKVADASATRSTKGADESKLKSASSIRADVAEAELTKLRMQMQKKRTFWKFTCKIGWCSHEGECRSAFDDEIELLKQGLSAMGRELQQIEYFNAIRSEMERRIKKVAKEIQQKYAKASALDLVIVMDCTGSMDPWIREAKAAIFSIIHNIKKSHPRANIRVGFVAYRDFCDGENRIQTLELTSDVAAVKQFIASLEAIGGGDGPGDIPGGLEAALTMPFQAEAKRIVVIGDAPCHGSKFHDEDDNMTYRDQIERSPDICSQMRDMAARGIDFSFIEIEPNRTAKMVAILQEAFLDAESYDGFARDFQKLSLSKTGDISRFENVVASSASSSISASKQRTVLTTAKDVVGGTAGDGFVFMRRKQTPLEANEVFAPPDMKPISWRVLSYTRAIPAVRHSLHFRPGQHVDWKNLDLKHTHQDTTIRLSRSCFAMGAMRSAHALLDSNTEAHLVAKCYFGKAARVSSKSKHSLENDVKMQMVAKRLASEFSVSDNIDKGVDFIFTCWYEVKNPKEDGLSSSMAMFTAEPYIEGEYKKYNNNNGWIRDDGLDFSETAQAFSHFTWQRTFGELMVVDLQGVGGIFTDPQIHSKSGEFGYGNLSEVGMTAFFATHECNGVCSALGLKSLQSGKAKTKSMIKSKPVIKFKTRTSTNSKNNSDNHGAAALEKLSNKWMTCSCPLCGVITVVSHWNFVAAYHEGREIYCELCVVKCTRKIRTKCQICKQKFEYSPYWHSMKGMEPAVICVACEAKQ</sequence>
<evidence type="ECO:0000313" key="9">
    <source>
        <dbReference type="EMBL" id="KAK1940564.1"/>
    </source>
</evidence>
<dbReference type="PROSITE" id="PS50234">
    <property type="entry name" value="VWFA"/>
    <property type="match status" value="1"/>
</dbReference>
<dbReference type="Proteomes" id="UP001259832">
    <property type="component" value="Unassembled WGS sequence"/>
</dbReference>
<organism evidence="9 10">
    <name type="scientific">Phytophthora citrophthora</name>
    <dbReference type="NCBI Taxonomy" id="4793"/>
    <lineage>
        <taxon>Eukaryota</taxon>
        <taxon>Sar</taxon>
        <taxon>Stramenopiles</taxon>
        <taxon>Oomycota</taxon>
        <taxon>Peronosporomycetes</taxon>
        <taxon>Peronosporales</taxon>
        <taxon>Peronosporaceae</taxon>
        <taxon>Phytophthora</taxon>
    </lineage>
</organism>
<dbReference type="PROSITE" id="PS51158">
    <property type="entry name" value="ALPHA_KINASE"/>
    <property type="match status" value="1"/>
</dbReference>
<evidence type="ECO:0000313" key="10">
    <source>
        <dbReference type="Proteomes" id="UP001259832"/>
    </source>
</evidence>
<evidence type="ECO:0000256" key="3">
    <source>
        <dbReference type="ARBA" id="ARBA00022527"/>
    </source>
</evidence>
<evidence type="ECO:0000256" key="1">
    <source>
        <dbReference type="ARBA" id="ARBA00004613"/>
    </source>
</evidence>
<evidence type="ECO:0000256" key="4">
    <source>
        <dbReference type="ARBA" id="ARBA00022679"/>
    </source>
</evidence>
<dbReference type="EMBL" id="JASMQC010000014">
    <property type="protein sequence ID" value="KAK1940564.1"/>
    <property type="molecule type" value="Genomic_DNA"/>
</dbReference>
<keyword evidence="2" id="KW-0964">Secreted</keyword>
<dbReference type="InterPro" id="IPR011009">
    <property type="entry name" value="Kinase-like_dom_sf"/>
</dbReference>
<name>A0AAD9GLF0_9STRA</name>
<dbReference type="SMART" id="SM00327">
    <property type="entry name" value="VWA"/>
    <property type="match status" value="1"/>
</dbReference>
<dbReference type="InterPro" id="IPR002035">
    <property type="entry name" value="VWF_A"/>
</dbReference>
<evidence type="ECO:0000259" key="8">
    <source>
        <dbReference type="PROSITE" id="PS51158"/>
    </source>
</evidence>
<keyword evidence="10" id="KW-1185">Reference proteome</keyword>